<dbReference type="Gene3D" id="1.20.1070.10">
    <property type="entry name" value="Rhodopsin 7-helix transmembrane proteins"/>
    <property type="match status" value="1"/>
</dbReference>
<comment type="subcellular location">
    <subcellularLocation>
        <location evidence="1">Cell membrane</location>
        <topology evidence="1">Multi-pass membrane protein</topology>
    </subcellularLocation>
</comment>
<evidence type="ECO:0000259" key="14">
    <source>
        <dbReference type="PROSITE" id="PS50262"/>
    </source>
</evidence>
<evidence type="ECO:0000256" key="1">
    <source>
        <dbReference type="ARBA" id="ARBA00004651"/>
    </source>
</evidence>
<keyword evidence="4 12" id="KW-0812">Transmembrane</keyword>
<keyword evidence="10" id="KW-0807">Transducer</keyword>
<dbReference type="Gene3D" id="3.80.10.10">
    <property type="entry name" value="Ribonuclease Inhibitor"/>
    <property type="match status" value="1"/>
</dbReference>
<evidence type="ECO:0000256" key="6">
    <source>
        <dbReference type="ARBA" id="ARBA00022989"/>
    </source>
</evidence>
<evidence type="ECO:0000256" key="11">
    <source>
        <dbReference type="SAM" id="MobiDB-lite"/>
    </source>
</evidence>
<protein>
    <recommendedName>
        <fullName evidence="14">G-protein coupled receptors family 1 profile domain-containing protein</fullName>
    </recommendedName>
</protein>
<dbReference type="InterPro" id="IPR003591">
    <property type="entry name" value="Leu-rich_rpt_typical-subtyp"/>
</dbReference>
<evidence type="ECO:0000313" key="15">
    <source>
        <dbReference type="EMBL" id="CAH3028023.1"/>
    </source>
</evidence>
<gene>
    <name evidence="15" type="ORF">PEVE_00032958</name>
</gene>
<evidence type="ECO:0000256" key="13">
    <source>
        <dbReference type="SAM" id="SignalP"/>
    </source>
</evidence>
<feature type="transmembrane region" description="Helical" evidence="12">
    <location>
        <begin position="356"/>
        <end position="376"/>
    </location>
</feature>
<feature type="compositionally biased region" description="Basic and acidic residues" evidence="11">
    <location>
        <begin position="783"/>
        <end position="794"/>
    </location>
</feature>
<feature type="chain" id="PRO_5046137671" description="G-protein coupled receptors family 1 profile domain-containing protein" evidence="13">
    <location>
        <begin position="20"/>
        <end position="1087"/>
    </location>
</feature>
<dbReference type="InterPro" id="IPR000276">
    <property type="entry name" value="GPCR_Rhodpsn"/>
</dbReference>
<evidence type="ECO:0000256" key="12">
    <source>
        <dbReference type="SAM" id="Phobius"/>
    </source>
</evidence>
<name>A0ABN8MHI8_9CNID</name>
<dbReference type="PANTHER" id="PTHR24372">
    <property type="entry name" value="GLYCOPROTEIN HORMONE RECEPTOR"/>
    <property type="match status" value="1"/>
</dbReference>
<reference evidence="15 16" key="1">
    <citation type="submission" date="2022-05" db="EMBL/GenBank/DDBJ databases">
        <authorList>
            <consortium name="Genoscope - CEA"/>
            <person name="William W."/>
        </authorList>
    </citation>
    <scope>NUCLEOTIDE SEQUENCE [LARGE SCALE GENOMIC DNA]</scope>
</reference>
<evidence type="ECO:0000256" key="9">
    <source>
        <dbReference type="ARBA" id="ARBA00023170"/>
    </source>
</evidence>
<dbReference type="PANTHER" id="PTHR24372:SF82">
    <property type="entry name" value="RICKETS"/>
    <property type="match status" value="1"/>
</dbReference>
<evidence type="ECO:0000256" key="7">
    <source>
        <dbReference type="ARBA" id="ARBA00023040"/>
    </source>
</evidence>
<feature type="region of interest" description="Disordered" evidence="11">
    <location>
        <begin position="1062"/>
        <end position="1087"/>
    </location>
</feature>
<keyword evidence="6 12" id="KW-1133">Transmembrane helix</keyword>
<evidence type="ECO:0000256" key="8">
    <source>
        <dbReference type="ARBA" id="ARBA00023136"/>
    </source>
</evidence>
<dbReference type="InterPro" id="IPR032675">
    <property type="entry name" value="LRR_dom_sf"/>
</dbReference>
<feature type="compositionally biased region" description="Polar residues" evidence="11">
    <location>
        <begin position="1062"/>
        <end position="1077"/>
    </location>
</feature>
<dbReference type="EMBL" id="CALNXI010000485">
    <property type="protein sequence ID" value="CAH3028023.1"/>
    <property type="molecule type" value="Genomic_DNA"/>
</dbReference>
<keyword evidence="13" id="KW-0732">Signal</keyword>
<keyword evidence="16" id="KW-1185">Reference proteome</keyword>
<feature type="transmembrane region" description="Helical" evidence="12">
    <location>
        <begin position="238"/>
        <end position="259"/>
    </location>
</feature>
<dbReference type="PROSITE" id="PS50262">
    <property type="entry name" value="G_PROTEIN_RECEP_F1_2"/>
    <property type="match status" value="1"/>
</dbReference>
<evidence type="ECO:0000256" key="2">
    <source>
        <dbReference type="ARBA" id="ARBA00022475"/>
    </source>
</evidence>
<keyword evidence="5" id="KW-0677">Repeat</keyword>
<evidence type="ECO:0000256" key="10">
    <source>
        <dbReference type="ARBA" id="ARBA00023224"/>
    </source>
</evidence>
<keyword evidence="3" id="KW-0433">Leucine-rich repeat</keyword>
<feature type="signal peptide" evidence="13">
    <location>
        <begin position="1"/>
        <end position="19"/>
    </location>
</feature>
<feature type="compositionally biased region" description="Basic and acidic residues" evidence="11">
    <location>
        <begin position="857"/>
        <end position="876"/>
    </location>
</feature>
<feature type="transmembrane region" description="Helical" evidence="12">
    <location>
        <begin position="271"/>
        <end position="292"/>
    </location>
</feature>
<dbReference type="Proteomes" id="UP001159427">
    <property type="component" value="Unassembled WGS sequence"/>
</dbReference>
<dbReference type="SUPFAM" id="SSF52058">
    <property type="entry name" value="L domain-like"/>
    <property type="match status" value="1"/>
</dbReference>
<feature type="compositionally biased region" description="Basic and acidic residues" evidence="11">
    <location>
        <begin position="690"/>
        <end position="702"/>
    </location>
</feature>
<sequence>MKGPLVLFFVFVVISRCWGFECPKQCKCGETIRCKVRDLTILKEILPANITRLDLSSEGITKIPPGTFENFTSLRYLSLANNSIKRLTRHSFRGLRNLRKLNLLNNDQLTLDKDVFESLPALQTIQVNGNVRSQLPDVFLNRTHTVNVSTERKHENVHCEFHKKPREQCFQSSYPVCAKAMDIKEDLEKLSPFPKHACVLATCENKQRKVKLVCLPSSSMANNTCLPGMIGENTGVKLALWTFGLLAVASNLLVLLTLLCNSEVRSTPLCIFVMNLLFGNILIGAHIVIVTVSDTVTYGDSSKCHQESWDGKLCVPLFIIKYIGLIIVVLSLVLVTIERFLVVIVKSTRRFGACRAIGYVFESWIFATIATVVLWTKADKWGYLCSTFSSGKSFMDFNKGINLALLGICVMLICLHLFMICRTKLKKPVIAVTVEYRNTVRMFLVVLSTFFAWAVPYTLFLFTVPEIFTETIGMQTMAISLSVNACLHAFLYAFDNDHLENLYSALSCRKEDSNESSLKTEKAKDANTDIEMGRMPAKKSLESLTIVETKEDKENSATVLTVSEQQQRADTQRRGSELSRAEGAVIIRNKSPTGSRQEEAIVLVHSTPSSPITSTRCGRAHDEGVSECGTISSDTNVTWLSSECPSMSPSSPNALLKINDGNSTLSSDVSSISPSKSASNAGSLQKPKRRADYIEKESKRQRLSKECVGSSLNQCDGEEIKCDMSKDENQNTKRDRRMSPVRDIIVRVLSPKAKKRPKTLDCVPTAIDDTKNPMHSPHKRTKSLLEGKDAEILRSDYGNRSPLRPLSPVRLRPKKPKDGSKEKRNGVLVFRAGSDGLEIHEDVTSPTSPRSAMCTEQSEKPETHSPKAPNKSKDWERLATFLVIKPVSPKSKIKISDKDKRKGRHSLPESVLKGPERVRIYENPATNLDSEAESSPKPTSPTSPTRRLAKLEEGDKLTELPIGLKQKNRISTASTVSRVSKSSLEWDPSCAYEYGDEEVMPPPPPPPPQPIPDLPPTPQPSPVPERKAESSDQVECVQVRLDPANRYSLEWDPTGVQMRLSVISQDSVSDGNKSATSARKKPEPEYV</sequence>
<feature type="compositionally biased region" description="Low complexity" evidence="11">
    <location>
        <begin position="664"/>
        <end position="683"/>
    </location>
</feature>
<evidence type="ECO:0000256" key="4">
    <source>
        <dbReference type="ARBA" id="ARBA00022692"/>
    </source>
</evidence>
<dbReference type="PRINTS" id="PR00237">
    <property type="entry name" value="GPCRRHODOPSN"/>
</dbReference>
<feature type="compositionally biased region" description="Polar residues" evidence="11">
    <location>
        <begin position="844"/>
        <end position="856"/>
    </location>
</feature>
<feature type="compositionally biased region" description="Low complexity" evidence="11">
    <location>
        <begin position="935"/>
        <end position="945"/>
    </location>
</feature>
<dbReference type="Pfam" id="PF13855">
    <property type="entry name" value="LRR_8"/>
    <property type="match status" value="1"/>
</dbReference>
<proteinExistence type="predicted"/>
<organism evidence="15 16">
    <name type="scientific">Porites evermanni</name>
    <dbReference type="NCBI Taxonomy" id="104178"/>
    <lineage>
        <taxon>Eukaryota</taxon>
        <taxon>Metazoa</taxon>
        <taxon>Cnidaria</taxon>
        <taxon>Anthozoa</taxon>
        <taxon>Hexacorallia</taxon>
        <taxon>Scleractinia</taxon>
        <taxon>Fungiina</taxon>
        <taxon>Poritidae</taxon>
        <taxon>Porites</taxon>
    </lineage>
</organism>
<feature type="compositionally biased region" description="Polar residues" evidence="11">
    <location>
        <begin position="969"/>
        <end position="983"/>
    </location>
</feature>
<dbReference type="InterPro" id="IPR017452">
    <property type="entry name" value="GPCR_Rhodpsn_7TM"/>
</dbReference>
<evidence type="ECO:0000313" key="16">
    <source>
        <dbReference type="Proteomes" id="UP001159427"/>
    </source>
</evidence>
<feature type="transmembrane region" description="Helical" evidence="12">
    <location>
        <begin position="401"/>
        <end position="421"/>
    </location>
</feature>
<feature type="compositionally biased region" description="Low complexity" evidence="11">
    <location>
        <begin position="800"/>
        <end position="810"/>
    </location>
</feature>
<feature type="compositionally biased region" description="Basic and acidic residues" evidence="11">
    <location>
        <begin position="816"/>
        <end position="825"/>
    </location>
</feature>
<feature type="region of interest" description="Disordered" evidence="11">
    <location>
        <begin position="892"/>
        <end position="1035"/>
    </location>
</feature>
<feature type="domain" description="G-protein coupled receptors family 1 profile" evidence="14">
    <location>
        <begin position="250"/>
        <end position="492"/>
    </location>
</feature>
<dbReference type="InterPro" id="IPR001611">
    <property type="entry name" value="Leu-rich_rpt"/>
</dbReference>
<keyword evidence="9" id="KW-0675">Receptor</keyword>
<accession>A0ABN8MHI8</accession>
<feature type="region of interest" description="Disordered" evidence="11">
    <location>
        <begin position="755"/>
        <end position="876"/>
    </location>
</feature>
<feature type="transmembrane region" description="Helical" evidence="12">
    <location>
        <begin position="319"/>
        <end position="344"/>
    </location>
</feature>
<comment type="caution">
    <text evidence="15">The sequence shown here is derived from an EMBL/GenBank/DDBJ whole genome shotgun (WGS) entry which is preliminary data.</text>
</comment>
<keyword evidence="8 12" id="KW-0472">Membrane</keyword>
<dbReference type="SUPFAM" id="SSF81321">
    <property type="entry name" value="Family A G protein-coupled receptor-like"/>
    <property type="match status" value="1"/>
</dbReference>
<keyword evidence="2" id="KW-1003">Cell membrane</keyword>
<feature type="compositionally biased region" description="Basic and acidic residues" evidence="11">
    <location>
        <begin position="949"/>
        <end position="958"/>
    </location>
</feature>
<dbReference type="SMART" id="SM00369">
    <property type="entry name" value="LRR_TYP"/>
    <property type="match status" value="4"/>
</dbReference>
<feature type="compositionally biased region" description="Pro residues" evidence="11">
    <location>
        <begin position="1000"/>
        <end position="1023"/>
    </location>
</feature>
<feature type="region of interest" description="Disordered" evidence="11">
    <location>
        <begin position="664"/>
        <end position="702"/>
    </location>
</feature>
<evidence type="ECO:0000256" key="5">
    <source>
        <dbReference type="ARBA" id="ARBA00022737"/>
    </source>
</evidence>
<keyword evidence="7" id="KW-0297">G-protein coupled receptor</keyword>
<evidence type="ECO:0000256" key="3">
    <source>
        <dbReference type="ARBA" id="ARBA00022614"/>
    </source>
</evidence>
<feature type="transmembrane region" description="Helical" evidence="12">
    <location>
        <begin position="442"/>
        <end position="460"/>
    </location>
</feature>